<dbReference type="Pfam" id="PF02782">
    <property type="entry name" value="FGGY_C"/>
    <property type="match status" value="1"/>
</dbReference>
<dbReference type="InterPro" id="IPR018483">
    <property type="entry name" value="Carb_kinase_FGGY_CS"/>
</dbReference>
<keyword evidence="8" id="KW-1185">Reference proteome</keyword>
<feature type="domain" description="Carbohydrate kinase FGGY N-terminal" evidence="5">
    <location>
        <begin position="4"/>
        <end position="248"/>
    </location>
</feature>
<protein>
    <submittedName>
        <fullName evidence="7">Carbohydrate kinase</fullName>
    </submittedName>
</protein>
<evidence type="ECO:0000256" key="2">
    <source>
        <dbReference type="ARBA" id="ARBA00022679"/>
    </source>
</evidence>
<keyword evidence="2 4" id="KW-0808">Transferase</keyword>
<evidence type="ECO:0000259" key="5">
    <source>
        <dbReference type="Pfam" id="PF00370"/>
    </source>
</evidence>
<dbReference type="InterPro" id="IPR050406">
    <property type="entry name" value="FGGY_Carb_Kinase"/>
</dbReference>
<dbReference type="PROSITE" id="PS00445">
    <property type="entry name" value="FGGY_KINASES_2"/>
    <property type="match status" value="1"/>
</dbReference>
<proteinExistence type="inferred from homology"/>
<evidence type="ECO:0000256" key="3">
    <source>
        <dbReference type="ARBA" id="ARBA00022777"/>
    </source>
</evidence>
<dbReference type="CDD" id="cd07802">
    <property type="entry name" value="ASKHA_NBD_FGGY_EcLyxK-like"/>
    <property type="match status" value="1"/>
</dbReference>
<sequence length="511" mass="55025">MPSLLGIDNGLTITKAVIFDADGSQLSVARRRVPQSMPHARWVERDMAGLWHATADAVREAIAGCGRPAADIKAVAATAHGDGLYLLDASRRPLGPGMLSLDSRASAIVERWSQERGFDEALELTGQVPQVSAPATLLAWLKENDPDRYGRIAHVLSCKDWLRFCLTGTIGTDRTEASISFTDFRTQAYTPEAMRIFGLDDLFDALPPVAHSADIVGHVTAEAAEMTGLDKGTPVACGLHDVTASALGMGGHEEGTLSIIAGTYSINEVVSLKPRVDRRWLCRNAIDAGRWNNMAISPASTANYDWFLDTFCRSEQEEADARGGSIHQLLANEIDAALKKPSTILFHPYLFGSPYGSVASGSFVGLHGWHNRGDMLKAVLEGIVFNHRTHVEALRDGFAVREIRLTGGGSRNPAFAQMFADALNAPVIVTSTDEAAAFGAALCAGAAVGLFATPQQGARQVGMTARQYQPVPAASAVSNERFSLYCRIAEALKPRWPEIEKLTQQDIEESA</sequence>
<evidence type="ECO:0000313" key="7">
    <source>
        <dbReference type="EMBL" id="RRH97752.1"/>
    </source>
</evidence>
<keyword evidence="3 4" id="KW-0418">Kinase</keyword>
<feature type="domain" description="Carbohydrate kinase FGGY C-terminal" evidence="6">
    <location>
        <begin position="258"/>
        <end position="447"/>
    </location>
</feature>
<evidence type="ECO:0000256" key="1">
    <source>
        <dbReference type="ARBA" id="ARBA00009156"/>
    </source>
</evidence>
<organism evidence="7 8">
    <name type="scientific">Mesorhizobium tamadayense</name>
    <dbReference type="NCBI Taxonomy" id="425306"/>
    <lineage>
        <taxon>Bacteria</taxon>
        <taxon>Pseudomonadati</taxon>
        <taxon>Pseudomonadota</taxon>
        <taxon>Alphaproteobacteria</taxon>
        <taxon>Hyphomicrobiales</taxon>
        <taxon>Phyllobacteriaceae</taxon>
        <taxon>Mesorhizobium</taxon>
    </lineage>
</organism>
<dbReference type="AlphaFoldDB" id="A0A3P3FI05"/>
<dbReference type="RefSeq" id="WP_125002039.1">
    <property type="nucleotide sequence ID" value="NZ_RQXT01000026.1"/>
</dbReference>
<dbReference type="Pfam" id="PF00370">
    <property type="entry name" value="FGGY_N"/>
    <property type="match status" value="1"/>
</dbReference>
<dbReference type="Proteomes" id="UP000273786">
    <property type="component" value="Unassembled WGS sequence"/>
</dbReference>
<comment type="caution">
    <text evidence="7">The sequence shown here is derived from an EMBL/GenBank/DDBJ whole genome shotgun (WGS) entry which is preliminary data.</text>
</comment>
<dbReference type="PIRSF" id="PIRSF000538">
    <property type="entry name" value="GlpK"/>
    <property type="match status" value="1"/>
</dbReference>
<evidence type="ECO:0000313" key="8">
    <source>
        <dbReference type="Proteomes" id="UP000273786"/>
    </source>
</evidence>
<dbReference type="GO" id="GO:0016773">
    <property type="term" value="F:phosphotransferase activity, alcohol group as acceptor"/>
    <property type="evidence" value="ECO:0007669"/>
    <property type="project" value="InterPro"/>
</dbReference>
<accession>A0A3P3FI05</accession>
<dbReference type="InterPro" id="IPR018484">
    <property type="entry name" value="FGGY_N"/>
</dbReference>
<evidence type="ECO:0000256" key="4">
    <source>
        <dbReference type="RuleBase" id="RU003733"/>
    </source>
</evidence>
<dbReference type="SUPFAM" id="SSF53067">
    <property type="entry name" value="Actin-like ATPase domain"/>
    <property type="match status" value="2"/>
</dbReference>
<dbReference type="GO" id="GO:0016301">
    <property type="term" value="F:kinase activity"/>
    <property type="evidence" value="ECO:0007669"/>
    <property type="project" value="UniProtKB-KW"/>
</dbReference>
<evidence type="ECO:0000259" key="6">
    <source>
        <dbReference type="Pfam" id="PF02782"/>
    </source>
</evidence>
<dbReference type="PANTHER" id="PTHR43095:SF3">
    <property type="entry name" value="L-XYLULOSE_3-KETO-L-GULONATE KINASE"/>
    <property type="match status" value="1"/>
</dbReference>
<dbReference type="GO" id="GO:0005975">
    <property type="term" value="P:carbohydrate metabolic process"/>
    <property type="evidence" value="ECO:0007669"/>
    <property type="project" value="InterPro"/>
</dbReference>
<name>A0A3P3FI05_9HYPH</name>
<gene>
    <name evidence="7" type="ORF">EH240_20715</name>
</gene>
<reference evidence="7 8" key="1">
    <citation type="submission" date="2018-11" db="EMBL/GenBank/DDBJ databases">
        <title>the genome of Mesorhizobium tamadayense DSM 28320.</title>
        <authorList>
            <person name="Gao J."/>
        </authorList>
    </citation>
    <scope>NUCLEOTIDE SEQUENCE [LARGE SCALE GENOMIC DNA]</scope>
    <source>
        <strain evidence="7 8">DSM 28320</strain>
    </source>
</reference>
<dbReference type="InterPro" id="IPR000577">
    <property type="entry name" value="Carb_kinase_FGGY"/>
</dbReference>
<dbReference type="OrthoDB" id="9805576at2"/>
<dbReference type="InterPro" id="IPR043129">
    <property type="entry name" value="ATPase_NBD"/>
</dbReference>
<dbReference type="InterPro" id="IPR018485">
    <property type="entry name" value="FGGY_C"/>
</dbReference>
<dbReference type="EMBL" id="RQXT01000026">
    <property type="protein sequence ID" value="RRH97752.1"/>
    <property type="molecule type" value="Genomic_DNA"/>
</dbReference>
<comment type="similarity">
    <text evidence="1 4">Belongs to the FGGY kinase family.</text>
</comment>
<dbReference type="Gene3D" id="3.30.420.40">
    <property type="match status" value="2"/>
</dbReference>
<dbReference type="PANTHER" id="PTHR43095">
    <property type="entry name" value="SUGAR KINASE"/>
    <property type="match status" value="1"/>
</dbReference>